<gene>
    <name evidence="2" type="ORF">F2Q70_00036033</name>
</gene>
<comment type="caution">
    <text evidence="2">The sequence shown here is derived from an EMBL/GenBank/DDBJ whole genome shotgun (WGS) entry which is preliminary data.</text>
</comment>
<reference evidence="2" key="1">
    <citation type="submission" date="2019-12" db="EMBL/GenBank/DDBJ databases">
        <title>Genome sequencing and annotation of Brassica cretica.</title>
        <authorList>
            <person name="Studholme D.J."/>
            <person name="Sarris P.F."/>
        </authorList>
    </citation>
    <scope>NUCLEOTIDE SEQUENCE</scope>
    <source>
        <strain evidence="2">PFS-102/07</strain>
        <tissue evidence="2">Leaf</tissue>
    </source>
</reference>
<evidence type="ECO:0000256" key="1">
    <source>
        <dbReference type="SAM" id="Coils"/>
    </source>
</evidence>
<dbReference type="AlphaFoldDB" id="A0A8S9K246"/>
<name>A0A8S9K246_BRACR</name>
<organism evidence="2">
    <name type="scientific">Brassica cretica</name>
    <name type="common">Mustard</name>
    <dbReference type="NCBI Taxonomy" id="69181"/>
    <lineage>
        <taxon>Eukaryota</taxon>
        <taxon>Viridiplantae</taxon>
        <taxon>Streptophyta</taxon>
        <taxon>Embryophyta</taxon>
        <taxon>Tracheophyta</taxon>
        <taxon>Spermatophyta</taxon>
        <taxon>Magnoliopsida</taxon>
        <taxon>eudicotyledons</taxon>
        <taxon>Gunneridae</taxon>
        <taxon>Pentapetalae</taxon>
        <taxon>rosids</taxon>
        <taxon>malvids</taxon>
        <taxon>Brassicales</taxon>
        <taxon>Brassicaceae</taxon>
        <taxon>Brassiceae</taxon>
        <taxon>Brassica</taxon>
    </lineage>
</organism>
<protein>
    <submittedName>
        <fullName evidence="2">Uncharacterized protein</fullName>
    </submittedName>
</protein>
<evidence type="ECO:0000313" key="2">
    <source>
        <dbReference type="EMBL" id="KAF2587476.1"/>
    </source>
</evidence>
<feature type="coiled-coil region" evidence="1">
    <location>
        <begin position="36"/>
        <end position="63"/>
    </location>
</feature>
<sequence>MIVGTSKQGRVFGIGSLQRGDLMPLESSSGLGNAEVGTFTHRVDELEAELQKSRDENELLKKQMVT</sequence>
<keyword evidence="1" id="KW-0175">Coiled coil</keyword>
<dbReference type="EMBL" id="QGKY02000246">
    <property type="protein sequence ID" value="KAF2587476.1"/>
    <property type="molecule type" value="Genomic_DNA"/>
</dbReference>
<accession>A0A8S9K246</accession>
<proteinExistence type="predicted"/>